<gene>
    <name evidence="11" type="ORF">M406DRAFT_342893</name>
</gene>
<feature type="transmembrane region" description="Helical" evidence="9">
    <location>
        <begin position="293"/>
        <end position="313"/>
    </location>
</feature>
<name>A0A9P4XTS0_CRYP1</name>
<proteinExistence type="inferred from homology"/>
<keyword evidence="4 9" id="KW-0812">Transmembrane</keyword>
<dbReference type="OrthoDB" id="67566at2759"/>
<dbReference type="Proteomes" id="UP000803844">
    <property type="component" value="Unassembled WGS sequence"/>
</dbReference>
<evidence type="ECO:0000256" key="6">
    <source>
        <dbReference type="ARBA" id="ARBA00022824"/>
    </source>
</evidence>
<sequence>MRWSSVFLPFSLLFSGILAKQDSGRFAEFHTKALASSPIKFNDASYKEITAAPRDYSFAVLLTAIDPRFGCQMCREFGPEWDLLSSSWTKGDKAGESKVIFGTLDFNDGRETFMSLGLQTAPVLLYFQPTVGEFAVSRSDPLRFDFSSGQPSAESVHDWIVRHTPGRPHPEFKRPTNYFGAIVSIVVLTFLATLAYVIWPLVNEYLFNRKVMMLLSLSFILLQVGGFMYNNIRNTPYVGQDGRGHISYFAGGFQSQFGMESQIISTLYGFLALTAIVLGDRIPRYASKNLQQVAVITTGVCMLLIYSFLLSIFRMKNGGYPFSLPPFL</sequence>
<dbReference type="FunFam" id="3.40.30.10:FF:000302">
    <property type="entry name" value="Oligosaccharyl transferase subunit (Gamma), putative"/>
    <property type="match status" value="1"/>
</dbReference>
<dbReference type="GO" id="GO:0008250">
    <property type="term" value="C:oligosaccharyltransferase complex"/>
    <property type="evidence" value="ECO:0007669"/>
    <property type="project" value="TreeGrafter"/>
</dbReference>
<feature type="signal peptide" evidence="10">
    <location>
        <begin position="1"/>
        <end position="19"/>
    </location>
</feature>
<keyword evidence="6" id="KW-0256">Endoplasmic reticulum</keyword>
<dbReference type="Gene3D" id="3.40.30.10">
    <property type="entry name" value="Glutaredoxin"/>
    <property type="match status" value="1"/>
</dbReference>
<feature type="transmembrane region" description="Helical" evidence="9">
    <location>
        <begin position="178"/>
        <end position="199"/>
    </location>
</feature>
<dbReference type="EMBL" id="MU032352">
    <property type="protein sequence ID" value="KAF3760691.1"/>
    <property type="molecule type" value="Genomic_DNA"/>
</dbReference>
<keyword evidence="12" id="KW-1185">Reference proteome</keyword>
<comment type="function">
    <text evidence="1">Subunit of the oligosaccharyl transferase (OST) complex that catalyzes the initial transfer of a defined glycan (Glc(3)Man(9)GlcNAc(2) in eukaryotes) from the lipid carrier dolichol-pyrophosphate to an asparagine residue within an Asn-X-Ser/Thr consensus motif in nascent polypeptide chains, the first step in protein N-glycosylation. N-glycosylation occurs cotranslationally and the complex associates with the Sec61 complex at the channel-forming translocon complex that mediates protein translocation across the endoplasmic reticulum (ER). All subunits are required for a maximal enzyme activity.</text>
</comment>
<evidence type="ECO:0000256" key="10">
    <source>
        <dbReference type="SAM" id="SignalP"/>
    </source>
</evidence>
<comment type="caution">
    <text evidence="11">The sequence shown here is derived from an EMBL/GenBank/DDBJ whole genome shotgun (WGS) entry which is preliminary data.</text>
</comment>
<evidence type="ECO:0000313" key="11">
    <source>
        <dbReference type="EMBL" id="KAF3760691.1"/>
    </source>
</evidence>
<comment type="similarity">
    <text evidence="3">Belongs to the OST3/OST6 family.</text>
</comment>
<feature type="transmembrane region" description="Helical" evidence="9">
    <location>
        <begin position="211"/>
        <end position="229"/>
    </location>
</feature>
<dbReference type="PANTHER" id="PTHR12692">
    <property type="entry name" value="DOLICHYL-DIPHOSPHOOLIGOSACCHARIDE--PROTEIN GLYCOSYLTRANSFERASE-RELATED"/>
    <property type="match status" value="1"/>
</dbReference>
<dbReference type="GO" id="GO:0018279">
    <property type="term" value="P:protein N-linked glycosylation via asparagine"/>
    <property type="evidence" value="ECO:0007669"/>
    <property type="project" value="TreeGrafter"/>
</dbReference>
<feature type="chain" id="PRO_5040239353" evidence="10">
    <location>
        <begin position="20"/>
        <end position="328"/>
    </location>
</feature>
<dbReference type="Pfam" id="PF04756">
    <property type="entry name" value="OST3_OST6"/>
    <property type="match status" value="1"/>
</dbReference>
<evidence type="ECO:0000256" key="5">
    <source>
        <dbReference type="ARBA" id="ARBA00022729"/>
    </source>
</evidence>
<dbReference type="GeneID" id="63838939"/>
<evidence type="ECO:0000256" key="3">
    <source>
        <dbReference type="ARBA" id="ARBA00009561"/>
    </source>
</evidence>
<dbReference type="AlphaFoldDB" id="A0A9P4XTS0"/>
<dbReference type="PANTHER" id="PTHR12692:SF0">
    <property type="entry name" value="GH11935P"/>
    <property type="match status" value="1"/>
</dbReference>
<protein>
    <submittedName>
        <fullName evidence="11">Uncharacterized protein</fullName>
    </submittedName>
</protein>
<reference evidence="11" key="1">
    <citation type="journal article" date="2020" name="Phytopathology">
        <title>Genome sequence of the chestnut blight fungus Cryphonectria parasitica EP155: A fundamental resource for an archetypical invasive plant pathogen.</title>
        <authorList>
            <person name="Crouch J.A."/>
            <person name="Dawe A."/>
            <person name="Aerts A."/>
            <person name="Barry K."/>
            <person name="Churchill A.C.L."/>
            <person name="Grimwood J."/>
            <person name="Hillman B."/>
            <person name="Milgroom M.G."/>
            <person name="Pangilinan J."/>
            <person name="Smith M."/>
            <person name="Salamov A."/>
            <person name="Schmutz J."/>
            <person name="Yadav J."/>
            <person name="Grigoriev I.V."/>
            <person name="Nuss D."/>
        </authorList>
    </citation>
    <scope>NUCLEOTIDE SEQUENCE</scope>
    <source>
        <strain evidence="11">EP155</strain>
    </source>
</reference>
<accession>A0A9P4XTS0</accession>
<evidence type="ECO:0000313" key="12">
    <source>
        <dbReference type="Proteomes" id="UP000803844"/>
    </source>
</evidence>
<dbReference type="SUPFAM" id="SSF52833">
    <property type="entry name" value="Thioredoxin-like"/>
    <property type="match status" value="1"/>
</dbReference>
<evidence type="ECO:0000256" key="1">
    <source>
        <dbReference type="ARBA" id="ARBA00002791"/>
    </source>
</evidence>
<keyword evidence="7 9" id="KW-1133">Transmembrane helix</keyword>
<keyword evidence="5 10" id="KW-0732">Signal</keyword>
<evidence type="ECO:0000256" key="4">
    <source>
        <dbReference type="ARBA" id="ARBA00022692"/>
    </source>
</evidence>
<dbReference type="RefSeq" id="XP_040771670.1">
    <property type="nucleotide sequence ID" value="XM_040921810.1"/>
</dbReference>
<dbReference type="InterPro" id="IPR021149">
    <property type="entry name" value="OligosaccharylTrfase_OST3/OST6"/>
</dbReference>
<evidence type="ECO:0000256" key="9">
    <source>
        <dbReference type="SAM" id="Phobius"/>
    </source>
</evidence>
<evidence type="ECO:0000256" key="8">
    <source>
        <dbReference type="ARBA" id="ARBA00023136"/>
    </source>
</evidence>
<evidence type="ECO:0000256" key="2">
    <source>
        <dbReference type="ARBA" id="ARBA00004477"/>
    </source>
</evidence>
<organism evidence="11 12">
    <name type="scientific">Cryphonectria parasitica (strain ATCC 38755 / EP155)</name>
    <dbReference type="NCBI Taxonomy" id="660469"/>
    <lineage>
        <taxon>Eukaryota</taxon>
        <taxon>Fungi</taxon>
        <taxon>Dikarya</taxon>
        <taxon>Ascomycota</taxon>
        <taxon>Pezizomycotina</taxon>
        <taxon>Sordariomycetes</taxon>
        <taxon>Sordariomycetidae</taxon>
        <taxon>Diaporthales</taxon>
        <taxon>Cryphonectriaceae</taxon>
        <taxon>Cryphonectria-Endothia species complex</taxon>
        <taxon>Cryphonectria</taxon>
    </lineage>
</organism>
<dbReference type="InterPro" id="IPR036249">
    <property type="entry name" value="Thioredoxin-like_sf"/>
</dbReference>
<evidence type="ECO:0000256" key="7">
    <source>
        <dbReference type="ARBA" id="ARBA00022989"/>
    </source>
</evidence>
<keyword evidence="8 9" id="KW-0472">Membrane</keyword>
<feature type="transmembrane region" description="Helical" evidence="9">
    <location>
        <begin position="263"/>
        <end position="281"/>
    </location>
</feature>
<comment type="subcellular location">
    <subcellularLocation>
        <location evidence="2">Endoplasmic reticulum membrane</location>
        <topology evidence="2">Multi-pass membrane protein</topology>
    </subcellularLocation>
</comment>